<dbReference type="Proteomes" id="UP001177935">
    <property type="component" value="Unassembled WGS sequence"/>
</dbReference>
<dbReference type="AlphaFoldDB" id="A0AB35N5E3"/>
<dbReference type="EMBL" id="JAUYVL010000034">
    <property type="protein sequence ID" value="MDP2504047.1"/>
    <property type="molecule type" value="Genomic_DNA"/>
</dbReference>
<accession>A0AB35N5E3</accession>
<name>A0AB35N5E3_VIBSP</name>
<gene>
    <name evidence="1" type="ORF">Q8W42_25540</name>
</gene>
<evidence type="ECO:0000313" key="2">
    <source>
        <dbReference type="Proteomes" id="UP001177935"/>
    </source>
</evidence>
<sequence length="180" mass="20389">MNIDKLTLKLKERVFSSDGLTIGLDQYDEILCAIYYVISNASSSVKVVVNQKDPTHKSKITEFFDNDVLGTLLEHIQSMEVDVEVLTVHPGLSVPNLNCKSAVQFDDEMKNHVIKLQTDSEVIFNDNGDCLLFTKYKDKKKLPKNEFINLFSVDKDGLTKSISDFFKVLVSNQNGRVDHE</sequence>
<protein>
    <submittedName>
        <fullName evidence="1">Uncharacterized protein</fullName>
    </submittedName>
</protein>
<comment type="caution">
    <text evidence="1">The sequence shown here is derived from an EMBL/GenBank/DDBJ whole genome shotgun (WGS) entry which is preliminary data.</text>
</comment>
<reference evidence="1" key="1">
    <citation type="submission" date="2023-07" db="EMBL/GenBank/DDBJ databases">
        <title>Genome content predicts the carbon catabolic preferences of heterotrophic bacteria.</title>
        <authorList>
            <person name="Gralka M."/>
        </authorList>
    </citation>
    <scope>NUCLEOTIDE SEQUENCE</scope>
    <source>
        <strain evidence="1">6E02</strain>
    </source>
</reference>
<evidence type="ECO:0000313" key="1">
    <source>
        <dbReference type="EMBL" id="MDP2504047.1"/>
    </source>
</evidence>
<proteinExistence type="predicted"/>
<dbReference type="RefSeq" id="WP_102503091.1">
    <property type="nucleotide sequence ID" value="NZ_CAWNUV010000130.1"/>
</dbReference>
<organism evidence="1 2">
    <name type="scientific">Vibrio splendidus</name>
    <dbReference type="NCBI Taxonomy" id="29497"/>
    <lineage>
        <taxon>Bacteria</taxon>
        <taxon>Pseudomonadati</taxon>
        <taxon>Pseudomonadota</taxon>
        <taxon>Gammaproteobacteria</taxon>
        <taxon>Vibrionales</taxon>
        <taxon>Vibrionaceae</taxon>
        <taxon>Vibrio</taxon>
    </lineage>
</organism>